<dbReference type="PROSITE" id="PS00837">
    <property type="entry name" value="ALADH_PNT_2"/>
    <property type="match status" value="1"/>
</dbReference>
<dbReference type="CDD" id="cd05304">
    <property type="entry name" value="Rubrum_tdh"/>
    <property type="match status" value="1"/>
</dbReference>
<keyword evidence="7" id="KW-0520">NAD</keyword>
<comment type="similarity">
    <text evidence="2">Belongs to the AlaDH/PNT family.</text>
</comment>
<accession>A0A0D6XA59</accession>
<evidence type="ECO:0000256" key="8">
    <source>
        <dbReference type="ARBA" id="ARBA00048202"/>
    </source>
</evidence>
<dbReference type="SMART" id="SM01003">
    <property type="entry name" value="AlaDh_PNT_N"/>
    <property type="match status" value="1"/>
</dbReference>
<dbReference type="PANTHER" id="PTHR10160:SF19">
    <property type="entry name" value="PROTON-TRANSLOCATING NAD(P)(+) TRANSHYDROGENASE"/>
    <property type="match status" value="1"/>
</dbReference>
<dbReference type="EMBL" id="JPSL02000038">
    <property type="protein sequence ID" value="KIX84640.1"/>
    <property type="molecule type" value="Genomic_DNA"/>
</dbReference>
<gene>
    <name evidence="11" type="ORF">THFILI_05615</name>
</gene>
<dbReference type="InterPro" id="IPR007886">
    <property type="entry name" value="AlaDH/PNT_N"/>
</dbReference>
<keyword evidence="4" id="KW-0547">Nucleotide-binding</keyword>
<protein>
    <recommendedName>
        <fullName evidence="3">proton-translocating NAD(P)(+) transhydrogenase</fullName>
        <ecNumber evidence="3">7.1.1.1</ecNumber>
    </recommendedName>
</protein>
<feature type="domain" description="Alanine dehydrogenase/pyridine nucleotide transhydrogenase NAD(H)-binding" evidence="9">
    <location>
        <begin position="148"/>
        <end position="310"/>
    </location>
</feature>
<dbReference type="InterPro" id="IPR008143">
    <property type="entry name" value="Ala_DH/PNT_CS2"/>
</dbReference>
<dbReference type="GO" id="GO:0008750">
    <property type="term" value="F:proton-translocating NAD(P)+ transhydrogenase activity"/>
    <property type="evidence" value="ECO:0007669"/>
    <property type="project" value="UniProtKB-EC"/>
</dbReference>
<organism evidence="11 12">
    <name type="scientific">Thermus filiformis</name>
    <dbReference type="NCBI Taxonomy" id="276"/>
    <lineage>
        <taxon>Bacteria</taxon>
        <taxon>Thermotogati</taxon>
        <taxon>Deinococcota</taxon>
        <taxon>Deinococci</taxon>
        <taxon>Thermales</taxon>
        <taxon>Thermaceae</taxon>
        <taxon>Thermus</taxon>
    </lineage>
</organism>
<dbReference type="AlphaFoldDB" id="A0A0D6XA59"/>
<evidence type="ECO:0000256" key="5">
    <source>
        <dbReference type="ARBA" id="ARBA00022857"/>
    </source>
</evidence>
<comment type="function">
    <text evidence="1">The transhydrogenation between NADH and NADP is coupled to respiration and ATP hydrolysis and functions as a proton pump across the membrane.</text>
</comment>
<reference evidence="11 12" key="1">
    <citation type="journal article" date="2015" name="Genome Announc.">
        <title>Draft Genome Sequence of the Thermophile Thermus filiformis ATCC 43280, Producer of Carotenoid-(Di)glucoside-Branched Fatty Acid (Di)esters and Source of Hyperthermostable Enzymes of Biotechnological Interest.</title>
        <authorList>
            <person name="Mandelli F."/>
            <person name="Oliveira Ramires B."/>
            <person name="Couger M.B."/>
            <person name="Paixao D.A."/>
            <person name="Camilo C.M."/>
            <person name="Polikarpov I."/>
            <person name="Prade R."/>
            <person name="Riano-Pachon D.M."/>
            <person name="Squina F.M."/>
        </authorList>
    </citation>
    <scope>NUCLEOTIDE SEQUENCE [LARGE SCALE GENOMIC DNA]</scope>
    <source>
        <strain evidence="11 12">ATCC 43280</strain>
    </source>
</reference>
<dbReference type="STRING" id="276.THFILI_05615"/>
<dbReference type="PANTHER" id="PTHR10160">
    <property type="entry name" value="NAD(P) TRANSHYDROGENASE"/>
    <property type="match status" value="1"/>
</dbReference>
<dbReference type="SMART" id="SM01002">
    <property type="entry name" value="AlaDh_PNT_C"/>
    <property type="match status" value="1"/>
</dbReference>
<evidence type="ECO:0000256" key="4">
    <source>
        <dbReference type="ARBA" id="ARBA00022741"/>
    </source>
</evidence>
<evidence type="ECO:0000256" key="7">
    <source>
        <dbReference type="ARBA" id="ARBA00023027"/>
    </source>
</evidence>
<name>A0A0D6XA59_THEFI</name>
<comment type="catalytic activity">
    <reaction evidence="8">
        <text>NAD(+) + NADPH + H(+)(in) = NADH + NADP(+) + H(+)(out)</text>
        <dbReference type="Rhea" id="RHEA:47992"/>
        <dbReference type="ChEBI" id="CHEBI:15378"/>
        <dbReference type="ChEBI" id="CHEBI:57540"/>
        <dbReference type="ChEBI" id="CHEBI:57783"/>
        <dbReference type="ChEBI" id="CHEBI:57945"/>
        <dbReference type="ChEBI" id="CHEBI:58349"/>
        <dbReference type="EC" id="7.1.1.1"/>
    </reaction>
</comment>
<dbReference type="Proteomes" id="UP000030364">
    <property type="component" value="Unassembled WGS sequence"/>
</dbReference>
<dbReference type="GO" id="GO:0005886">
    <property type="term" value="C:plasma membrane"/>
    <property type="evidence" value="ECO:0007669"/>
    <property type="project" value="TreeGrafter"/>
</dbReference>
<evidence type="ECO:0000259" key="10">
    <source>
        <dbReference type="SMART" id="SM01003"/>
    </source>
</evidence>
<dbReference type="RefSeq" id="WP_038066358.1">
    <property type="nucleotide sequence ID" value="NZ_JPSL02000038.1"/>
</dbReference>
<evidence type="ECO:0000256" key="6">
    <source>
        <dbReference type="ARBA" id="ARBA00022967"/>
    </source>
</evidence>
<feature type="domain" description="Alanine dehydrogenase/pyridine nucleotide transhydrogenase N-terminal" evidence="10">
    <location>
        <begin position="5"/>
        <end position="139"/>
    </location>
</feature>
<keyword evidence="12" id="KW-1185">Reference proteome</keyword>
<dbReference type="GO" id="GO:0006740">
    <property type="term" value="P:NADPH regeneration"/>
    <property type="evidence" value="ECO:0007669"/>
    <property type="project" value="TreeGrafter"/>
</dbReference>
<evidence type="ECO:0000256" key="1">
    <source>
        <dbReference type="ARBA" id="ARBA00003943"/>
    </source>
</evidence>
<dbReference type="SUPFAM" id="SSF52283">
    <property type="entry name" value="Formate/glycerate dehydrogenase catalytic domain-like"/>
    <property type="match status" value="1"/>
</dbReference>
<keyword evidence="5" id="KW-0521">NADP</keyword>
<keyword evidence="6" id="KW-1278">Translocase</keyword>
<dbReference type="InterPro" id="IPR007698">
    <property type="entry name" value="AlaDH/PNT_NAD(H)-bd"/>
</dbReference>
<dbReference type="EC" id="7.1.1.1" evidence="3"/>
<evidence type="ECO:0000313" key="12">
    <source>
        <dbReference type="Proteomes" id="UP000030364"/>
    </source>
</evidence>
<evidence type="ECO:0000256" key="3">
    <source>
        <dbReference type="ARBA" id="ARBA00012943"/>
    </source>
</evidence>
<dbReference type="InterPro" id="IPR036291">
    <property type="entry name" value="NAD(P)-bd_dom_sf"/>
</dbReference>
<proteinExistence type="inferred from homology"/>
<evidence type="ECO:0000313" key="11">
    <source>
        <dbReference type="EMBL" id="KIX84640.1"/>
    </source>
</evidence>
<comment type="caution">
    <text evidence="11">The sequence shown here is derived from an EMBL/GenBank/DDBJ whole genome shotgun (WGS) entry which is preliminary data.</text>
</comment>
<dbReference type="Gene3D" id="3.40.50.720">
    <property type="entry name" value="NAD(P)-binding Rossmann-like Domain"/>
    <property type="match status" value="2"/>
</dbReference>
<dbReference type="GO" id="GO:0016491">
    <property type="term" value="F:oxidoreductase activity"/>
    <property type="evidence" value="ECO:0007669"/>
    <property type="project" value="InterPro"/>
</dbReference>
<dbReference type="OrthoDB" id="9804592at2"/>
<dbReference type="Pfam" id="PF05222">
    <property type="entry name" value="AlaDh_PNT_N"/>
    <property type="match status" value="1"/>
</dbReference>
<sequence>MVVVAVPKERAPGERRVALVPEVVARLVKEGLEVRVEKGAGEGAYHTDQAYLDAGAKVVERAALLPGARVVFTVQPPEMDLIQGLEKGALVVGFMQAHKNPDRVKALMERGVDALAMELIPRITRAQSMDALSSQATVAGYLAAIHAARLSSRFFPMLTTAAGTIRPAKVMVMGVGVAGLMAIATAKRLGAQVFAYDVRKAALEQALSLGAKPVELPISAEGEGGYARELTEEEKRIQHEALREHVAGMDAVITTAQVPGRRAPILLTEDMMDRLAPGSVVVDLAAESGGNCVLTKPGEVVEVKGVRIYGPLNLPSELSVHASEMYAKNLYNLSRLLFKGKDFAPDWEDEILKGALLVKDGQVVHGPTKALLGV</sequence>
<evidence type="ECO:0000259" key="9">
    <source>
        <dbReference type="SMART" id="SM01002"/>
    </source>
</evidence>
<dbReference type="GO" id="GO:0050661">
    <property type="term" value="F:NADP binding"/>
    <property type="evidence" value="ECO:0007669"/>
    <property type="project" value="TreeGrafter"/>
</dbReference>
<dbReference type="Pfam" id="PF01262">
    <property type="entry name" value="AlaDh_PNT_C"/>
    <property type="match status" value="1"/>
</dbReference>
<evidence type="ECO:0000256" key="2">
    <source>
        <dbReference type="ARBA" id="ARBA00005689"/>
    </source>
</evidence>
<dbReference type="SUPFAM" id="SSF51735">
    <property type="entry name" value="NAD(P)-binding Rossmann-fold domains"/>
    <property type="match status" value="1"/>
</dbReference>